<gene>
    <name evidence="6" type="ORF">KOF26_05630</name>
</gene>
<organism evidence="6 7">
    <name type="scientific">Sphingomonas quercus</name>
    <dbReference type="NCBI Taxonomy" id="2842451"/>
    <lineage>
        <taxon>Bacteria</taxon>
        <taxon>Pseudomonadati</taxon>
        <taxon>Pseudomonadota</taxon>
        <taxon>Alphaproteobacteria</taxon>
        <taxon>Sphingomonadales</taxon>
        <taxon>Sphingomonadaceae</taxon>
        <taxon>Sphingomonas</taxon>
    </lineage>
</organism>
<proteinExistence type="predicted"/>
<keyword evidence="7" id="KW-1185">Reference proteome</keyword>
<dbReference type="InterPro" id="IPR001647">
    <property type="entry name" value="HTH_TetR"/>
</dbReference>
<keyword evidence="3" id="KW-0804">Transcription</keyword>
<feature type="DNA-binding region" description="H-T-H motif" evidence="4">
    <location>
        <begin position="10"/>
        <end position="29"/>
    </location>
</feature>
<dbReference type="PANTHER" id="PTHR47506:SF6">
    <property type="entry name" value="HTH-TYPE TRANSCRIPTIONAL REPRESSOR NEMR"/>
    <property type="match status" value="1"/>
</dbReference>
<sequence length="183" mass="20238">MSRGGLSSVTIGRLAEATGLSKSGLFAHFQSREALEVALIEETARIARRHIVEPAMQVPEGLPRLMALVGRWFGWSARAGLCGGCPAAAAMFELDDMAGVVRDRLVALDDEWRELLRANVGRAMELGHLRGETDVEQIVWELWGIYLGHHSAMRFRRDRQADERAQTALIALLRRSGADPSHL</sequence>
<comment type="caution">
    <text evidence="6">The sequence shown here is derived from an EMBL/GenBank/DDBJ whole genome shotgun (WGS) entry which is preliminary data.</text>
</comment>
<dbReference type="Proteomes" id="UP000776276">
    <property type="component" value="Unassembled WGS sequence"/>
</dbReference>
<protein>
    <submittedName>
        <fullName evidence="6">TetR/AcrR family transcriptional regulator</fullName>
    </submittedName>
</protein>
<accession>A0ABS6BGB5</accession>
<keyword evidence="1" id="KW-0805">Transcription regulation</keyword>
<evidence type="ECO:0000256" key="1">
    <source>
        <dbReference type="ARBA" id="ARBA00023015"/>
    </source>
</evidence>
<evidence type="ECO:0000256" key="2">
    <source>
        <dbReference type="ARBA" id="ARBA00023125"/>
    </source>
</evidence>
<dbReference type="InterPro" id="IPR011075">
    <property type="entry name" value="TetR_C"/>
</dbReference>
<feature type="domain" description="HTH tetR-type" evidence="5">
    <location>
        <begin position="1"/>
        <end position="47"/>
    </location>
</feature>
<dbReference type="EMBL" id="JAHKRT010000002">
    <property type="protein sequence ID" value="MBU3077343.1"/>
    <property type="molecule type" value="Genomic_DNA"/>
</dbReference>
<dbReference type="PANTHER" id="PTHR47506">
    <property type="entry name" value="TRANSCRIPTIONAL REGULATORY PROTEIN"/>
    <property type="match status" value="1"/>
</dbReference>
<dbReference type="Pfam" id="PF16925">
    <property type="entry name" value="TetR_C_13"/>
    <property type="match status" value="1"/>
</dbReference>
<evidence type="ECO:0000313" key="7">
    <source>
        <dbReference type="Proteomes" id="UP000776276"/>
    </source>
</evidence>
<name>A0ABS6BGB5_9SPHN</name>
<evidence type="ECO:0000259" key="5">
    <source>
        <dbReference type="PROSITE" id="PS50977"/>
    </source>
</evidence>
<reference evidence="6 7" key="1">
    <citation type="submission" date="2021-06" db="EMBL/GenBank/DDBJ databases">
        <title>Sphingomonas sp. XMGL2, whole genome shotgun sequencing project.</title>
        <authorList>
            <person name="Zhao G."/>
            <person name="Shen L."/>
        </authorList>
    </citation>
    <scope>NUCLEOTIDE SEQUENCE [LARGE SCALE GENOMIC DNA]</scope>
    <source>
        <strain evidence="6 7">XMGL2</strain>
    </source>
</reference>
<evidence type="ECO:0000256" key="3">
    <source>
        <dbReference type="ARBA" id="ARBA00023163"/>
    </source>
</evidence>
<keyword evidence="2 4" id="KW-0238">DNA-binding</keyword>
<evidence type="ECO:0000313" key="6">
    <source>
        <dbReference type="EMBL" id="MBU3077343.1"/>
    </source>
</evidence>
<dbReference type="PROSITE" id="PS50977">
    <property type="entry name" value="HTH_TETR_2"/>
    <property type="match status" value="1"/>
</dbReference>
<evidence type="ECO:0000256" key="4">
    <source>
        <dbReference type="PROSITE-ProRule" id="PRU00335"/>
    </source>
</evidence>
<dbReference type="Pfam" id="PF00440">
    <property type="entry name" value="TetR_N"/>
    <property type="match status" value="1"/>
</dbReference>